<comment type="similarity">
    <text evidence="1">Belongs to the ParA family.</text>
</comment>
<dbReference type="FunFam" id="3.40.50.300:FF:000285">
    <property type="entry name" value="Sporulation initiation inhibitor Soj"/>
    <property type="match status" value="1"/>
</dbReference>
<sequence length="255" mass="28204">MRKAVVISFANQKGGVGKTTTVSEVGENLARVYNKKVLMIDIDPQSSLTTLKSNMSKILHDNKKTISDVMMKKTDLIDVILPIKQNLDLAPSTLFLSDVELNLVSATMREIVLQKAINKIKSCYDYVLIDCPPSRGLLTVNALAASNYVIIPVQAEYQALIGMQLLKNTIKNVQNEINSHLNVGGYVITMTSHTNHSNETANSIKKDKFQTLSEISRSIDVADAGVANMATHEYNPDNKAGLQYLRLSKYISKME</sequence>
<dbReference type="SUPFAM" id="SSF52540">
    <property type="entry name" value="P-loop containing nucleoside triphosphate hydrolases"/>
    <property type="match status" value="1"/>
</dbReference>
<dbReference type="CDD" id="cd02042">
    <property type="entry name" value="ParAB_family"/>
    <property type="match status" value="1"/>
</dbReference>
<evidence type="ECO:0000313" key="7">
    <source>
        <dbReference type="Proteomes" id="UP000283633"/>
    </source>
</evidence>
<comment type="subunit">
    <text evidence="3">Dimerizes in the presence of ATP but not ADP; ATP-binding is required for double-stranded (ds)DNA-binding. Interacts with DnaA.</text>
</comment>
<evidence type="ECO:0000256" key="3">
    <source>
        <dbReference type="ARBA" id="ARBA00062323"/>
    </source>
</evidence>
<comment type="catalytic activity">
    <reaction evidence="2">
        <text>ATP + H2O = ADP + phosphate + H(+)</text>
        <dbReference type="Rhea" id="RHEA:13065"/>
        <dbReference type="ChEBI" id="CHEBI:15377"/>
        <dbReference type="ChEBI" id="CHEBI:15378"/>
        <dbReference type="ChEBI" id="CHEBI:30616"/>
        <dbReference type="ChEBI" id="CHEBI:43474"/>
        <dbReference type="ChEBI" id="CHEBI:456216"/>
    </reaction>
</comment>
<gene>
    <name evidence="6" type="ORF">D1831_13445</name>
</gene>
<dbReference type="InterPro" id="IPR027417">
    <property type="entry name" value="P-loop_NTPase"/>
</dbReference>
<dbReference type="Gene3D" id="3.40.50.300">
    <property type="entry name" value="P-loop containing nucleotide triphosphate hydrolases"/>
    <property type="match status" value="1"/>
</dbReference>
<proteinExistence type="inferred from homology"/>
<evidence type="ECO:0000256" key="2">
    <source>
        <dbReference type="ARBA" id="ARBA00049360"/>
    </source>
</evidence>
<keyword evidence="7" id="KW-1185">Reference proteome</keyword>
<dbReference type="AlphaFoldDB" id="A0A3R8J4V1"/>
<name>A0A3R8J4V1_9LACO</name>
<dbReference type="OrthoDB" id="9815116at2"/>
<dbReference type="InterPro" id="IPR050678">
    <property type="entry name" value="DNA_Partitioning_ATPase"/>
</dbReference>
<organism evidence="6 7">
    <name type="scientific">Lactiplantibacillus garii</name>
    <dbReference type="NCBI Taxonomy" id="2306423"/>
    <lineage>
        <taxon>Bacteria</taxon>
        <taxon>Bacillati</taxon>
        <taxon>Bacillota</taxon>
        <taxon>Bacilli</taxon>
        <taxon>Lactobacillales</taxon>
        <taxon>Lactobacillaceae</taxon>
        <taxon>Lactiplantibacillus</taxon>
    </lineage>
</organism>
<dbReference type="EMBL" id="QWZQ01000069">
    <property type="protein sequence ID" value="RRK09301.1"/>
    <property type="molecule type" value="Genomic_DNA"/>
</dbReference>
<feature type="domain" description="AAA" evidence="5">
    <location>
        <begin position="6"/>
        <end position="182"/>
    </location>
</feature>
<evidence type="ECO:0000313" key="6">
    <source>
        <dbReference type="EMBL" id="RRK09301.1"/>
    </source>
</evidence>
<evidence type="ECO:0000259" key="5">
    <source>
        <dbReference type="Pfam" id="PF13614"/>
    </source>
</evidence>
<dbReference type="Proteomes" id="UP000283633">
    <property type="component" value="Unassembled WGS sequence"/>
</dbReference>
<dbReference type="PANTHER" id="PTHR13696:SF99">
    <property type="entry name" value="COBYRINIC ACID AC-DIAMIDE SYNTHASE"/>
    <property type="match status" value="1"/>
</dbReference>
<protein>
    <recommendedName>
        <fullName evidence="4">Sporulation initiation inhibitor protein Soj</fullName>
    </recommendedName>
</protein>
<dbReference type="InterPro" id="IPR025669">
    <property type="entry name" value="AAA_dom"/>
</dbReference>
<reference evidence="6 7" key="1">
    <citation type="submission" date="2018-08" db="EMBL/GenBank/DDBJ databases">
        <title>Genome Lactobacillus garii FI11369.</title>
        <authorList>
            <person name="Diaz M."/>
            <person name="Narbad A."/>
        </authorList>
    </citation>
    <scope>NUCLEOTIDE SEQUENCE [LARGE SCALE GENOMIC DNA]</scope>
    <source>
        <strain evidence="6 7">FI11369</strain>
    </source>
</reference>
<comment type="caution">
    <text evidence="6">The sequence shown here is derived from an EMBL/GenBank/DDBJ whole genome shotgun (WGS) entry which is preliminary data.</text>
</comment>
<dbReference type="RefSeq" id="WP_003646247.1">
    <property type="nucleotide sequence ID" value="NZ_QWZQ01000069.1"/>
</dbReference>
<dbReference type="PANTHER" id="PTHR13696">
    <property type="entry name" value="P-LOOP CONTAINING NUCLEOSIDE TRIPHOSPHATE HYDROLASE"/>
    <property type="match status" value="1"/>
</dbReference>
<accession>A0A3R8J4V1</accession>
<evidence type="ECO:0000256" key="4">
    <source>
        <dbReference type="ARBA" id="ARBA00071824"/>
    </source>
</evidence>
<dbReference type="Pfam" id="PF13614">
    <property type="entry name" value="AAA_31"/>
    <property type="match status" value="1"/>
</dbReference>
<evidence type="ECO:0000256" key="1">
    <source>
        <dbReference type="ARBA" id="ARBA00006976"/>
    </source>
</evidence>